<gene>
    <name evidence="1" type="ORF">SAMN05216404_1234</name>
</gene>
<evidence type="ECO:0000313" key="1">
    <source>
        <dbReference type="EMBL" id="SEO45121.1"/>
    </source>
</evidence>
<dbReference type="Proteomes" id="UP000183898">
    <property type="component" value="Unassembled WGS sequence"/>
</dbReference>
<dbReference type="EMBL" id="FOCT01000023">
    <property type="protein sequence ID" value="SEO45121.1"/>
    <property type="molecule type" value="Genomic_DNA"/>
</dbReference>
<protein>
    <submittedName>
        <fullName evidence="1">Uncharacterized protein</fullName>
    </submittedName>
</protein>
<proteinExistence type="predicted"/>
<organism evidence="1 2">
    <name type="scientific">Nitrosospira multiformis</name>
    <dbReference type="NCBI Taxonomy" id="1231"/>
    <lineage>
        <taxon>Bacteria</taxon>
        <taxon>Pseudomonadati</taxon>
        <taxon>Pseudomonadota</taxon>
        <taxon>Betaproteobacteria</taxon>
        <taxon>Nitrosomonadales</taxon>
        <taxon>Nitrosomonadaceae</taxon>
        <taxon>Nitrosospira</taxon>
    </lineage>
</organism>
<dbReference type="AlphaFoldDB" id="A0A1H8PTN6"/>
<name>A0A1H8PTN6_9PROT</name>
<sequence>MTLPKVSQIQCYKLQNILLEGLMQAVATIKVTCNVTG</sequence>
<accession>A0A1H8PTN6</accession>
<evidence type="ECO:0000313" key="2">
    <source>
        <dbReference type="Proteomes" id="UP000183898"/>
    </source>
</evidence>
<reference evidence="1 2" key="1">
    <citation type="submission" date="2016-10" db="EMBL/GenBank/DDBJ databases">
        <authorList>
            <person name="de Groot N.N."/>
        </authorList>
    </citation>
    <scope>NUCLEOTIDE SEQUENCE [LARGE SCALE GENOMIC DNA]</scope>
    <source>
        <strain evidence="1 2">Nl18</strain>
    </source>
</reference>